<dbReference type="PANTHER" id="PTHR34482:SF36">
    <property type="entry name" value="RETROTRANSPOSON GAG DOMAIN-CONTAINING PROTEIN"/>
    <property type="match status" value="1"/>
</dbReference>
<dbReference type="OrthoDB" id="1750356at2759"/>
<sequence length="148" mass="16542">MVASEYERCVQFEEGLRDNLRVLIALQREREFSVLVEKAKIIEDVKCAKCQNRDRERGKNKRDLEPLSSVQRPKKKARSEGPVRMGTSVAPTGLQPCSDCVRPHLGECCSNGACLRSGSLEHRIRECPLRADQVQALASGPGQPERVV</sequence>
<dbReference type="EMBL" id="SMMG02000006">
    <property type="protein sequence ID" value="KAA3470993.1"/>
    <property type="molecule type" value="Genomic_DNA"/>
</dbReference>
<dbReference type="Proteomes" id="UP000325315">
    <property type="component" value="Unassembled WGS sequence"/>
</dbReference>
<evidence type="ECO:0000313" key="3">
    <source>
        <dbReference type="Proteomes" id="UP000325315"/>
    </source>
</evidence>
<name>A0A5B6VPI9_9ROSI</name>
<gene>
    <name evidence="2" type="ORF">EPI10_016658</name>
</gene>
<feature type="compositionally biased region" description="Basic and acidic residues" evidence="1">
    <location>
        <begin position="52"/>
        <end position="65"/>
    </location>
</feature>
<keyword evidence="3" id="KW-1185">Reference proteome</keyword>
<feature type="region of interest" description="Disordered" evidence="1">
    <location>
        <begin position="52"/>
        <end position="88"/>
    </location>
</feature>
<accession>A0A5B6VPI9</accession>
<protein>
    <submittedName>
        <fullName evidence="2">Pre-mrna-splicing factor slu7</fullName>
    </submittedName>
</protein>
<comment type="caution">
    <text evidence="2">The sequence shown here is derived from an EMBL/GenBank/DDBJ whole genome shotgun (WGS) entry which is preliminary data.</text>
</comment>
<evidence type="ECO:0000313" key="2">
    <source>
        <dbReference type="EMBL" id="KAA3470993.1"/>
    </source>
</evidence>
<dbReference type="AlphaFoldDB" id="A0A5B6VPI9"/>
<dbReference type="PANTHER" id="PTHR34482">
    <property type="entry name" value="DNA DAMAGE-INDUCIBLE PROTEIN 1-LIKE"/>
    <property type="match status" value="1"/>
</dbReference>
<organism evidence="2 3">
    <name type="scientific">Gossypium australe</name>
    <dbReference type="NCBI Taxonomy" id="47621"/>
    <lineage>
        <taxon>Eukaryota</taxon>
        <taxon>Viridiplantae</taxon>
        <taxon>Streptophyta</taxon>
        <taxon>Embryophyta</taxon>
        <taxon>Tracheophyta</taxon>
        <taxon>Spermatophyta</taxon>
        <taxon>Magnoliopsida</taxon>
        <taxon>eudicotyledons</taxon>
        <taxon>Gunneridae</taxon>
        <taxon>Pentapetalae</taxon>
        <taxon>rosids</taxon>
        <taxon>malvids</taxon>
        <taxon>Malvales</taxon>
        <taxon>Malvaceae</taxon>
        <taxon>Malvoideae</taxon>
        <taxon>Gossypium</taxon>
    </lineage>
</organism>
<proteinExistence type="predicted"/>
<reference evidence="3" key="1">
    <citation type="journal article" date="2019" name="Plant Biotechnol. J.">
        <title>Genome sequencing of the Australian wild diploid species Gossypium australe highlights disease resistance and delayed gland morphogenesis.</title>
        <authorList>
            <person name="Cai Y."/>
            <person name="Cai X."/>
            <person name="Wang Q."/>
            <person name="Wang P."/>
            <person name="Zhang Y."/>
            <person name="Cai C."/>
            <person name="Xu Y."/>
            <person name="Wang K."/>
            <person name="Zhou Z."/>
            <person name="Wang C."/>
            <person name="Geng S."/>
            <person name="Li B."/>
            <person name="Dong Q."/>
            <person name="Hou Y."/>
            <person name="Wang H."/>
            <person name="Ai P."/>
            <person name="Liu Z."/>
            <person name="Yi F."/>
            <person name="Sun M."/>
            <person name="An G."/>
            <person name="Cheng J."/>
            <person name="Zhang Y."/>
            <person name="Shi Q."/>
            <person name="Xie Y."/>
            <person name="Shi X."/>
            <person name="Chang Y."/>
            <person name="Huang F."/>
            <person name="Chen Y."/>
            <person name="Hong S."/>
            <person name="Mi L."/>
            <person name="Sun Q."/>
            <person name="Zhang L."/>
            <person name="Zhou B."/>
            <person name="Peng R."/>
            <person name="Zhang X."/>
            <person name="Liu F."/>
        </authorList>
    </citation>
    <scope>NUCLEOTIDE SEQUENCE [LARGE SCALE GENOMIC DNA]</scope>
    <source>
        <strain evidence="3">cv. PA1801</strain>
    </source>
</reference>
<evidence type="ECO:0000256" key="1">
    <source>
        <dbReference type="SAM" id="MobiDB-lite"/>
    </source>
</evidence>